<protein>
    <recommendedName>
        <fullName evidence="8">Dihydrolipoamide acetyltransferase component of pyruvate dehydrogenase complex</fullName>
        <ecNumber evidence="8">2.3.1.-</ecNumber>
    </recommendedName>
</protein>
<feature type="region of interest" description="Disordered" evidence="9">
    <location>
        <begin position="79"/>
        <end position="100"/>
    </location>
</feature>
<dbReference type="FunFam" id="3.30.559.10:FF:000004">
    <property type="entry name" value="Acetyltransferase component of pyruvate dehydrogenase complex"/>
    <property type="match status" value="1"/>
</dbReference>
<evidence type="ECO:0000256" key="8">
    <source>
        <dbReference type="RuleBase" id="RU003423"/>
    </source>
</evidence>
<proteinExistence type="inferred from homology"/>
<feature type="domain" description="Lipoyl-binding" evidence="10">
    <location>
        <begin position="2"/>
        <end position="77"/>
    </location>
</feature>
<dbReference type="EC" id="2.3.1.-" evidence="8"/>
<feature type="compositionally biased region" description="Pro residues" evidence="9">
    <location>
        <begin position="176"/>
        <end position="186"/>
    </location>
</feature>
<evidence type="ECO:0000256" key="3">
    <source>
        <dbReference type="ARBA" id="ARBA00011484"/>
    </source>
</evidence>
<dbReference type="InterPro" id="IPR011053">
    <property type="entry name" value="Single_hybrid_motif"/>
</dbReference>
<gene>
    <name evidence="12" type="ORF">ENS06_13705</name>
</gene>
<feature type="region of interest" description="Disordered" evidence="9">
    <location>
        <begin position="122"/>
        <end position="189"/>
    </location>
</feature>
<reference evidence="12" key="1">
    <citation type="journal article" date="2020" name="mSystems">
        <title>Genome- and Community-Level Interaction Insights into Carbon Utilization and Element Cycling Functions of Hydrothermarchaeota in Hydrothermal Sediment.</title>
        <authorList>
            <person name="Zhou Z."/>
            <person name="Liu Y."/>
            <person name="Xu W."/>
            <person name="Pan J."/>
            <person name="Luo Z.H."/>
            <person name="Li M."/>
        </authorList>
    </citation>
    <scope>NUCLEOTIDE SEQUENCE [LARGE SCALE GENOMIC DNA]</scope>
    <source>
        <strain evidence="12">SpSt-456</strain>
    </source>
</reference>
<dbReference type="AlphaFoldDB" id="A0A832EBJ1"/>
<evidence type="ECO:0000313" key="12">
    <source>
        <dbReference type="EMBL" id="HFK98362.1"/>
    </source>
</evidence>
<dbReference type="GO" id="GO:0031405">
    <property type="term" value="F:lipoic acid binding"/>
    <property type="evidence" value="ECO:0007669"/>
    <property type="project" value="TreeGrafter"/>
</dbReference>
<dbReference type="Pfam" id="PF02817">
    <property type="entry name" value="E3_binding"/>
    <property type="match status" value="1"/>
</dbReference>
<evidence type="ECO:0000256" key="7">
    <source>
        <dbReference type="ARBA" id="ARBA00048370"/>
    </source>
</evidence>
<dbReference type="InterPro" id="IPR004167">
    <property type="entry name" value="PSBD"/>
</dbReference>
<dbReference type="PANTHER" id="PTHR43178:SF5">
    <property type="entry name" value="LIPOAMIDE ACYLTRANSFERASE COMPONENT OF BRANCHED-CHAIN ALPHA-KETO ACID DEHYDROGENASE COMPLEX, MITOCHONDRIAL"/>
    <property type="match status" value="1"/>
</dbReference>
<comment type="catalytic activity">
    <reaction evidence="7">
        <text>N(6)-[(R)-dihydrolipoyl]-L-lysyl-[protein] + acetyl-CoA = N(6)-[(R)-S(8)-acetyldihydrolipoyl]-L-lysyl-[protein] + CoA</text>
        <dbReference type="Rhea" id="RHEA:17017"/>
        <dbReference type="Rhea" id="RHEA-COMP:10475"/>
        <dbReference type="Rhea" id="RHEA-COMP:10478"/>
        <dbReference type="ChEBI" id="CHEBI:57287"/>
        <dbReference type="ChEBI" id="CHEBI:57288"/>
        <dbReference type="ChEBI" id="CHEBI:83100"/>
        <dbReference type="ChEBI" id="CHEBI:83111"/>
        <dbReference type="EC" id="2.3.1.12"/>
    </reaction>
</comment>
<comment type="caution">
    <text evidence="12">The sequence shown here is derived from an EMBL/GenBank/DDBJ whole genome shotgun (WGS) entry which is preliminary data.</text>
</comment>
<dbReference type="InterPro" id="IPR023213">
    <property type="entry name" value="CAT-like_dom_sf"/>
</dbReference>
<evidence type="ECO:0000256" key="4">
    <source>
        <dbReference type="ARBA" id="ARBA00022679"/>
    </source>
</evidence>
<keyword evidence="5 8" id="KW-0450">Lipoyl</keyword>
<dbReference type="GO" id="GO:0004742">
    <property type="term" value="F:dihydrolipoyllysine-residue acetyltransferase activity"/>
    <property type="evidence" value="ECO:0007669"/>
    <property type="project" value="UniProtKB-EC"/>
</dbReference>
<evidence type="ECO:0000256" key="6">
    <source>
        <dbReference type="ARBA" id="ARBA00023315"/>
    </source>
</evidence>
<accession>A0A832EBJ1</accession>
<dbReference type="Gene3D" id="4.10.320.10">
    <property type="entry name" value="E3-binding domain"/>
    <property type="match status" value="1"/>
</dbReference>
<evidence type="ECO:0000256" key="1">
    <source>
        <dbReference type="ARBA" id="ARBA00001938"/>
    </source>
</evidence>
<keyword evidence="6 8" id="KW-0012">Acyltransferase</keyword>
<dbReference type="InterPro" id="IPR003016">
    <property type="entry name" value="2-oxoA_DH_lipoyl-BS"/>
</dbReference>
<dbReference type="SUPFAM" id="SSF51230">
    <property type="entry name" value="Single hybrid motif"/>
    <property type="match status" value="1"/>
</dbReference>
<evidence type="ECO:0000259" key="10">
    <source>
        <dbReference type="PROSITE" id="PS50968"/>
    </source>
</evidence>
<evidence type="ECO:0000259" key="11">
    <source>
        <dbReference type="PROSITE" id="PS51826"/>
    </source>
</evidence>
<organism evidence="12">
    <name type="scientific">Desulfacinum infernum</name>
    <dbReference type="NCBI Taxonomy" id="35837"/>
    <lineage>
        <taxon>Bacteria</taxon>
        <taxon>Pseudomonadati</taxon>
        <taxon>Thermodesulfobacteriota</taxon>
        <taxon>Syntrophobacteria</taxon>
        <taxon>Syntrophobacterales</taxon>
        <taxon>Syntrophobacteraceae</taxon>
        <taxon>Desulfacinum</taxon>
    </lineage>
</organism>
<dbReference type="PANTHER" id="PTHR43178">
    <property type="entry name" value="DIHYDROLIPOAMIDE ACETYLTRANSFERASE COMPONENT OF PYRUVATE DEHYDROGENASE COMPLEX"/>
    <property type="match status" value="1"/>
</dbReference>
<dbReference type="Gene3D" id="2.40.50.100">
    <property type="match status" value="1"/>
</dbReference>
<keyword evidence="4 8" id="KW-0808">Transferase</keyword>
<dbReference type="InterPro" id="IPR000089">
    <property type="entry name" value="Biotin_lipoyl"/>
</dbReference>
<dbReference type="Gene3D" id="3.30.559.10">
    <property type="entry name" value="Chloramphenicol acetyltransferase-like domain"/>
    <property type="match status" value="1"/>
</dbReference>
<dbReference type="Pfam" id="PF00364">
    <property type="entry name" value="Biotin_lipoyl"/>
    <property type="match status" value="1"/>
</dbReference>
<evidence type="ECO:0000256" key="5">
    <source>
        <dbReference type="ARBA" id="ARBA00022823"/>
    </source>
</evidence>
<feature type="domain" description="Peripheral subunit-binding (PSBD)" evidence="11">
    <location>
        <begin position="110"/>
        <end position="147"/>
    </location>
</feature>
<name>A0A832EBJ1_9BACT</name>
<dbReference type="InterPro" id="IPR050743">
    <property type="entry name" value="2-oxoacid_DH_E2_comp"/>
</dbReference>
<evidence type="ECO:0000256" key="2">
    <source>
        <dbReference type="ARBA" id="ARBA00007317"/>
    </source>
</evidence>
<comment type="subunit">
    <text evidence="3">Forms a 24-polypeptide structural core with octahedral symmetry.</text>
</comment>
<dbReference type="PROSITE" id="PS50968">
    <property type="entry name" value="BIOTINYL_LIPOYL"/>
    <property type="match status" value="1"/>
</dbReference>
<dbReference type="InterPro" id="IPR001078">
    <property type="entry name" value="2-oxoacid_DH_actylTfrase"/>
</dbReference>
<dbReference type="PROSITE" id="PS00189">
    <property type="entry name" value="LIPOYL"/>
    <property type="match status" value="1"/>
</dbReference>
<dbReference type="Pfam" id="PF00198">
    <property type="entry name" value="2-oxoacid_dh"/>
    <property type="match status" value="1"/>
</dbReference>
<sequence length="432" mass="46045">MAKIFRLPDLGEGIHEGEIVEVLVRSGDSVTEGQPLLIVETDKATVEIPSPFTGVVQTVHVEAGEVVHVGDPLVTVREAGEPAEESAPAPTPAAPTGVEPAEAAEGLPVAASPATRRLARELGVDLRRVRPSGPGGRVTADDVRRAAQAAKTPERPEAIGGVAPPEAHETLEEEGSPPPEAPPAPSAVPAGVPVFAAERRVPLRSFRRVIARRMADAWARVPHVSHHDGVDISELERLRQELNRETADPARHLSLTPFLVKAVVAVLKEFPAFNARLDEARQEIILKAHYHIGVAVDSPRGLVVPVLKNADRKSITELAAELRALSQRARSGELNPDDVSGGTFTLTNIGALGGRGFTPIINYPQTAILGAGKARLEPVVTGTLDEHTLTVRLILPVVLAFDHRVVDGADGARFVNRLKTLLEDPKMLLVSL</sequence>
<dbReference type="GO" id="GO:0005737">
    <property type="term" value="C:cytoplasm"/>
    <property type="evidence" value="ECO:0007669"/>
    <property type="project" value="TreeGrafter"/>
</dbReference>
<dbReference type="CDD" id="cd06849">
    <property type="entry name" value="lipoyl_domain"/>
    <property type="match status" value="1"/>
</dbReference>
<dbReference type="SUPFAM" id="SSF52777">
    <property type="entry name" value="CoA-dependent acyltransferases"/>
    <property type="match status" value="1"/>
</dbReference>
<dbReference type="InterPro" id="IPR036625">
    <property type="entry name" value="E3-bd_dom_sf"/>
</dbReference>
<comment type="cofactor">
    <cofactor evidence="1 8">
        <name>(R)-lipoate</name>
        <dbReference type="ChEBI" id="CHEBI:83088"/>
    </cofactor>
</comment>
<dbReference type="PROSITE" id="PS51826">
    <property type="entry name" value="PSBD"/>
    <property type="match status" value="1"/>
</dbReference>
<comment type="similarity">
    <text evidence="2 8">Belongs to the 2-oxoacid dehydrogenase family.</text>
</comment>
<dbReference type="SUPFAM" id="SSF47005">
    <property type="entry name" value="Peripheral subunit-binding domain of 2-oxo acid dehydrogenase complex"/>
    <property type="match status" value="1"/>
</dbReference>
<evidence type="ECO:0000256" key="9">
    <source>
        <dbReference type="SAM" id="MobiDB-lite"/>
    </source>
</evidence>
<dbReference type="EMBL" id="DSTK01000039">
    <property type="protein sequence ID" value="HFK98362.1"/>
    <property type="molecule type" value="Genomic_DNA"/>
</dbReference>